<evidence type="ECO:0000256" key="1">
    <source>
        <dbReference type="SAM" id="MobiDB-lite"/>
    </source>
</evidence>
<dbReference type="AlphaFoldDB" id="A0A9Q1K8Z8"/>
<keyword evidence="3" id="KW-1185">Reference proteome</keyword>
<reference evidence="2" key="1">
    <citation type="submission" date="2022-04" db="EMBL/GenBank/DDBJ databases">
        <title>Carnegiea gigantea Genome sequencing and assembly v2.</title>
        <authorList>
            <person name="Copetti D."/>
            <person name="Sanderson M.J."/>
            <person name="Burquez A."/>
            <person name="Wojciechowski M.F."/>
        </authorList>
    </citation>
    <scope>NUCLEOTIDE SEQUENCE</scope>
    <source>
        <strain evidence="2">SGP5-SGP5p</strain>
        <tissue evidence="2">Aerial part</tissue>
    </source>
</reference>
<name>A0A9Q1K8Z8_9CARY</name>
<protein>
    <recommendedName>
        <fullName evidence="4">DUF4283 domain-containing protein</fullName>
    </recommendedName>
</protein>
<feature type="compositionally biased region" description="Low complexity" evidence="1">
    <location>
        <begin position="123"/>
        <end position="134"/>
    </location>
</feature>
<sequence length="208" mass="23710">MLRRETFRISYAWIRFGGHTHPPKIFRGFIQRIWGDLVDEAISIDQGAILIQFNSENDLQSAMSTDPILFDRRPCLLPISGSPLRVPHVACPLRVPHVACLDTKNQCRTKKGTTAIWARKEAPSQPQKESSSSEPRLETQQTEAQKAYVTAFITPRQHTMQASNLSMSAQFIHAYVRHQTWLRLFDEIMSFSVGMRLGMGLVEKEAEE</sequence>
<dbReference type="Proteomes" id="UP001153076">
    <property type="component" value="Unassembled WGS sequence"/>
</dbReference>
<organism evidence="2 3">
    <name type="scientific">Carnegiea gigantea</name>
    <dbReference type="NCBI Taxonomy" id="171969"/>
    <lineage>
        <taxon>Eukaryota</taxon>
        <taxon>Viridiplantae</taxon>
        <taxon>Streptophyta</taxon>
        <taxon>Embryophyta</taxon>
        <taxon>Tracheophyta</taxon>
        <taxon>Spermatophyta</taxon>
        <taxon>Magnoliopsida</taxon>
        <taxon>eudicotyledons</taxon>
        <taxon>Gunneridae</taxon>
        <taxon>Pentapetalae</taxon>
        <taxon>Caryophyllales</taxon>
        <taxon>Cactineae</taxon>
        <taxon>Cactaceae</taxon>
        <taxon>Cactoideae</taxon>
        <taxon>Echinocereeae</taxon>
        <taxon>Carnegiea</taxon>
    </lineage>
</organism>
<comment type="caution">
    <text evidence="2">The sequence shown here is derived from an EMBL/GenBank/DDBJ whole genome shotgun (WGS) entry which is preliminary data.</text>
</comment>
<evidence type="ECO:0000313" key="3">
    <source>
        <dbReference type="Proteomes" id="UP001153076"/>
    </source>
</evidence>
<proteinExistence type="predicted"/>
<feature type="region of interest" description="Disordered" evidence="1">
    <location>
        <begin position="119"/>
        <end position="141"/>
    </location>
</feature>
<dbReference type="EMBL" id="JAKOGI010000250">
    <property type="protein sequence ID" value="KAJ8438580.1"/>
    <property type="molecule type" value="Genomic_DNA"/>
</dbReference>
<evidence type="ECO:0008006" key="4">
    <source>
        <dbReference type="Google" id="ProtNLM"/>
    </source>
</evidence>
<gene>
    <name evidence="2" type="ORF">Cgig2_024669</name>
</gene>
<accession>A0A9Q1K8Z8</accession>
<evidence type="ECO:0000313" key="2">
    <source>
        <dbReference type="EMBL" id="KAJ8438580.1"/>
    </source>
</evidence>